<dbReference type="PROSITE" id="PS51257">
    <property type="entry name" value="PROKAR_LIPOPROTEIN"/>
    <property type="match status" value="1"/>
</dbReference>
<gene>
    <name evidence="3" type="ORF">N5I32_01765</name>
</gene>
<comment type="caution">
    <text evidence="3">The sequence shown here is derived from an EMBL/GenBank/DDBJ whole genome shotgun (WGS) entry which is preliminary data.</text>
</comment>
<dbReference type="InterPro" id="IPR011600">
    <property type="entry name" value="Pept_C14_caspase"/>
</dbReference>
<dbReference type="InterPro" id="IPR015917">
    <property type="entry name" value="Pept_C14A"/>
</dbReference>
<dbReference type="Proteomes" id="UP001205601">
    <property type="component" value="Unassembled WGS sequence"/>
</dbReference>
<sequence>MIIRSARLGISILFVLACAVVGPGAARAAERWALVVGNAVYEDAAVPGLANTVNDARTMAASLTDMGFQVYLIENARKNDIAETVARIAAEESGANLGLFFFAGHGLQQSGVNYILPSDMKPTAADFLQTQTVALNDLLRDLKATGIGQLVVILDSCRNSPFGDDQAFGTGLALVDAPEDTIIAYSTAPGAVALDGAGKNSPFTAALASILDGPGQDIRDILRLVRAKVRFATDGAQTPWFIDNTRSEMFIQPRAAIALSEEEQSALAGPITLASTAWQTISRSSDVNDFEQFAQLFSDNELAPVALRQLSLLRGSGLPDLPPMDLGVPDPNPDVPGGLGTIITGCDVLATGIGDVYGLVEPVPHDLVNTRAALRACIAAVSNDPQNPRLNALLGRVLRLEGRFEEAKIFFDKAVSLGSSTAFAGLVELYRFGLGVPQDLTKAAEYARAGAMMGNAPLRLVLAGYYKQGWGVPQSFSEARRWLEIASYSGYPGALTALGDIYRKGEGVPPDPALAMKYYRAAAANGKTDAMNNLGMAYMRGDGVPEDTNLGIQWLTQASELGNPYAAYHLGRAFRKGWGVPADANQALAYLRLSAQRNFLGAYTQIGDMLAAGEGVEKNVQEAYANYTIAIEAAKLRDTMASDENLKEATEKRDALVKDMSAEDIAKGERIAANWIAQYGLLDFNLVNE</sequence>
<accession>A0ABT2NL17</accession>
<reference evidence="4" key="1">
    <citation type="submission" date="2023-07" db="EMBL/GenBank/DDBJ databases">
        <title>Defluviimonas sediminis sp. nov., isolated from mangrove sediment.</title>
        <authorList>
            <person name="Liu L."/>
            <person name="Li J."/>
            <person name="Huang Y."/>
            <person name="Pan J."/>
            <person name="Li M."/>
        </authorList>
    </citation>
    <scope>NUCLEOTIDE SEQUENCE [LARGE SCALE GENOMIC DNA]</scope>
    <source>
        <strain evidence="4">FT324</strain>
    </source>
</reference>
<comment type="similarity">
    <text evidence="1">Belongs to the peptidase C14A family.</text>
</comment>
<dbReference type="RefSeq" id="WP_261493673.1">
    <property type="nucleotide sequence ID" value="NZ_JAOCQF010000001.1"/>
</dbReference>
<dbReference type="PANTHER" id="PTHR11102">
    <property type="entry name" value="SEL-1-LIKE PROTEIN"/>
    <property type="match status" value="1"/>
</dbReference>
<keyword evidence="4" id="KW-1185">Reference proteome</keyword>
<protein>
    <submittedName>
        <fullName evidence="3">Caspase family protein</fullName>
    </submittedName>
</protein>
<evidence type="ECO:0000256" key="1">
    <source>
        <dbReference type="ARBA" id="ARBA00010134"/>
    </source>
</evidence>
<dbReference type="Pfam" id="PF00656">
    <property type="entry name" value="Peptidase_C14"/>
    <property type="match status" value="1"/>
</dbReference>
<name>A0ABT2NL17_9RHOB</name>
<dbReference type="SMART" id="SM00115">
    <property type="entry name" value="CASc"/>
    <property type="match status" value="1"/>
</dbReference>
<dbReference type="InterPro" id="IPR029030">
    <property type="entry name" value="Caspase-like_dom_sf"/>
</dbReference>
<dbReference type="InterPro" id="IPR050767">
    <property type="entry name" value="Sel1_AlgK"/>
</dbReference>
<dbReference type="PANTHER" id="PTHR11102:SF160">
    <property type="entry name" value="ERAD-ASSOCIATED E3 UBIQUITIN-PROTEIN LIGASE COMPONENT HRD3"/>
    <property type="match status" value="1"/>
</dbReference>
<dbReference type="PROSITE" id="PS50208">
    <property type="entry name" value="CASPASE_P20"/>
    <property type="match status" value="1"/>
</dbReference>
<dbReference type="InterPro" id="IPR006597">
    <property type="entry name" value="Sel1-like"/>
</dbReference>
<evidence type="ECO:0000313" key="3">
    <source>
        <dbReference type="EMBL" id="MCT8328234.1"/>
    </source>
</evidence>
<dbReference type="SUPFAM" id="SSF52129">
    <property type="entry name" value="Caspase-like"/>
    <property type="match status" value="1"/>
</dbReference>
<dbReference type="Gene3D" id="1.25.40.10">
    <property type="entry name" value="Tetratricopeptide repeat domain"/>
    <property type="match status" value="1"/>
</dbReference>
<dbReference type="SUPFAM" id="SSF81901">
    <property type="entry name" value="HCP-like"/>
    <property type="match status" value="2"/>
</dbReference>
<proteinExistence type="inferred from homology"/>
<dbReference type="InterPro" id="IPR001309">
    <property type="entry name" value="Pept_C14_p20"/>
</dbReference>
<evidence type="ECO:0000313" key="4">
    <source>
        <dbReference type="Proteomes" id="UP001205601"/>
    </source>
</evidence>
<dbReference type="Gene3D" id="3.40.50.1460">
    <property type="match status" value="1"/>
</dbReference>
<dbReference type="SMART" id="SM00671">
    <property type="entry name" value="SEL1"/>
    <property type="match status" value="6"/>
</dbReference>
<dbReference type="Pfam" id="PF08238">
    <property type="entry name" value="Sel1"/>
    <property type="match status" value="6"/>
</dbReference>
<dbReference type="EMBL" id="JAOCQF010000001">
    <property type="protein sequence ID" value="MCT8328234.1"/>
    <property type="molecule type" value="Genomic_DNA"/>
</dbReference>
<dbReference type="InterPro" id="IPR011990">
    <property type="entry name" value="TPR-like_helical_dom_sf"/>
</dbReference>
<organism evidence="3 4">
    <name type="scientific">Albidovulum sediminis</name>
    <dbReference type="NCBI Taxonomy" id="3066345"/>
    <lineage>
        <taxon>Bacteria</taxon>
        <taxon>Pseudomonadati</taxon>
        <taxon>Pseudomonadota</taxon>
        <taxon>Alphaproteobacteria</taxon>
        <taxon>Rhodobacterales</taxon>
        <taxon>Paracoccaceae</taxon>
        <taxon>Albidovulum</taxon>
    </lineage>
</organism>
<evidence type="ECO:0000259" key="2">
    <source>
        <dbReference type="PROSITE" id="PS50208"/>
    </source>
</evidence>
<feature type="domain" description="Caspase family p20" evidence="2">
    <location>
        <begin position="29"/>
        <end position="161"/>
    </location>
</feature>